<organism evidence="2 3">
    <name type="scientific">Arthrobacter phage Abba</name>
    <dbReference type="NCBI Taxonomy" id="2713256"/>
    <lineage>
        <taxon>Viruses</taxon>
        <taxon>Duplodnaviria</taxon>
        <taxon>Heunggongvirae</taxon>
        <taxon>Uroviricota</taxon>
        <taxon>Caudoviricetes</taxon>
        <taxon>Berryhillviridae</taxon>
        <taxon>Ayohtrevirus</taxon>
        <taxon>Ayohtrevirus abba</taxon>
    </lineage>
</organism>
<name>A0A6G8R2G9_9CAUD</name>
<evidence type="ECO:0000256" key="1">
    <source>
        <dbReference type="SAM" id="MobiDB-lite"/>
    </source>
</evidence>
<sequence length="58" mass="6407">MIELEAHLEHLLKADAGDRLALLRRVAALAWREGLDTGADLIDTDPDPVNPYSEKSHS</sequence>
<keyword evidence="3" id="KW-1185">Reference proteome</keyword>
<evidence type="ECO:0000313" key="3">
    <source>
        <dbReference type="Proteomes" id="UP000500909"/>
    </source>
</evidence>
<reference evidence="2 3" key="1">
    <citation type="submission" date="2020-02" db="EMBL/GenBank/DDBJ databases">
        <authorList>
            <person name="Bojorquez D.A."/>
            <person name="Alcantara J.K.D.L."/>
            <person name="Arambulo J.M.L."/>
            <person name="Budzinski C.A."/>
            <person name="Campbell G.A."/>
            <person name="Dosanjh M.K."/>
            <person name="Gallardo M.A."/>
            <person name="Huang C."/>
            <person name="Nguyen N."/>
            <person name="Yee O.M."/>
            <person name="Ngo R.T."/>
            <person name="Kapinos A."/>
            <person name="Freise A.C."/>
            <person name="Reddi K."/>
            <person name="Moberg-Parker J."/>
            <person name="Garlena R.A."/>
            <person name="Russell D.A."/>
            <person name="Pope W.H."/>
            <person name="Jacobs-Sera D."/>
            <person name="Hatfull G.F."/>
        </authorList>
    </citation>
    <scope>NUCLEOTIDE SEQUENCE [LARGE SCALE GENOMIC DNA]</scope>
</reference>
<evidence type="ECO:0000313" key="2">
    <source>
        <dbReference type="EMBL" id="QIN94382.1"/>
    </source>
</evidence>
<feature type="region of interest" description="Disordered" evidence="1">
    <location>
        <begin position="38"/>
        <end position="58"/>
    </location>
</feature>
<dbReference type="EMBL" id="MT024868">
    <property type="protein sequence ID" value="QIN94382.1"/>
    <property type="molecule type" value="Genomic_DNA"/>
</dbReference>
<dbReference type="Proteomes" id="UP000500909">
    <property type="component" value="Segment"/>
</dbReference>
<accession>A0A6G8R2G9</accession>
<gene>
    <name evidence="2" type="primary">53</name>
    <name evidence="2" type="ORF">SEA_ABBA_53</name>
</gene>
<dbReference type="RefSeq" id="YP_009887319.1">
    <property type="nucleotide sequence ID" value="NC_049498.1"/>
</dbReference>
<dbReference type="KEGG" id="vg:55816774"/>
<protein>
    <submittedName>
        <fullName evidence="2">Uncharacterized protein</fullName>
    </submittedName>
</protein>
<proteinExistence type="predicted"/>
<dbReference type="GeneID" id="55816774"/>